<dbReference type="OrthoDB" id="2678913at2759"/>
<proteinExistence type="predicted"/>
<protein>
    <submittedName>
        <fullName evidence="1">Uncharacterized protein</fullName>
    </submittedName>
</protein>
<comment type="caution">
    <text evidence="1">The sequence shown here is derived from an EMBL/GenBank/DDBJ whole genome shotgun (WGS) entry which is preliminary data.</text>
</comment>
<dbReference type="AlphaFoldDB" id="A0A9W9AWN9"/>
<dbReference type="Proteomes" id="UP001150266">
    <property type="component" value="Unassembled WGS sequence"/>
</dbReference>
<dbReference type="EMBL" id="JAOTPV010000001">
    <property type="protein sequence ID" value="KAJ4490536.1"/>
    <property type="molecule type" value="Genomic_DNA"/>
</dbReference>
<accession>A0A9W9AWN9</accession>
<feature type="non-terminal residue" evidence="1">
    <location>
        <position position="1"/>
    </location>
</feature>
<keyword evidence="2" id="KW-1185">Reference proteome</keyword>
<gene>
    <name evidence="1" type="ORF">J3R30DRAFT_3422524</name>
</gene>
<evidence type="ECO:0000313" key="1">
    <source>
        <dbReference type="EMBL" id="KAJ4490536.1"/>
    </source>
</evidence>
<organism evidence="1 2">
    <name type="scientific">Lentinula aciculospora</name>
    <dbReference type="NCBI Taxonomy" id="153920"/>
    <lineage>
        <taxon>Eukaryota</taxon>
        <taxon>Fungi</taxon>
        <taxon>Dikarya</taxon>
        <taxon>Basidiomycota</taxon>
        <taxon>Agaricomycotina</taxon>
        <taxon>Agaricomycetes</taxon>
        <taxon>Agaricomycetidae</taxon>
        <taxon>Agaricales</taxon>
        <taxon>Marasmiineae</taxon>
        <taxon>Omphalotaceae</taxon>
        <taxon>Lentinula</taxon>
    </lineage>
</organism>
<evidence type="ECO:0000313" key="2">
    <source>
        <dbReference type="Proteomes" id="UP001150266"/>
    </source>
</evidence>
<name>A0A9W9AWN9_9AGAR</name>
<reference evidence="1" key="1">
    <citation type="submission" date="2022-08" db="EMBL/GenBank/DDBJ databases">
        <title>A Global Phylogenomic Analysis of the Shiitake Genus Lentinula.</title>
        <authorList>
            <consortium name="DOE Joint Genome Institute"/>
            <person name="Sierra-Patev S."/>
            <person name="Min B."/>
            <person name="Naranjo-Ortiz M."/>
            <person name="Looney B."/>
            <person name="Konkel Z."/>
            <person name="Slot J.C."/>
            <person name="Sakamoto Y."/>
            <person name="Steenwyk J.L."/>
            <person name="Rokas A."/>
            <person name="Carro J."/>
            <person name="Camarero S."/>
            <person name="Ferreira P."/>
            <person name="Molpeceres G."/>
            <person name="Ruiz-Duenas F.J."/>
            <person name="Serrano A."/>
            <person name="Henrissat B."/>
            <person name="Drula E."/>
            <person name="Hughes K.W."/>
            <person name="Mata J.L."/>
            <person name="Ishikawa N.K."/>
            <person name="Vargas-Isla R."/>
            <person name="Ushijima S."/>
            <person name="Smith C.A."/>
            <person name="Ahrendt S."/>
            <person name="Andreopoulos W."/>
            <person name="He G."/>
            <person name="Labutti K."/>
            <person name="Lipzen A."/>
            <person name="Ng V."/>
            <person name="Riley R."/>
            <person name="Sandor L."/>
            <person name="Barry K."/>
            <person name="Martinez A.T."/>
            <person name="Xiao Y."/>
            <person name="Gibbons J.G."/>
            <person name="Terashima K."/>
            <person name="Grigoriev I.V."/>
            <person name="Hibbett D.S."/>
        </authorList>
    </citation>
    <scope>NUCLEOTIDE SEQUENCE</scope>
    <source>
        <strain evidence="1">JLM2183</strain>
    </source>
</reference>
<sequence length="116" mass="13104">MQPEHSHHKKHQPYTIDYIAKLLNDLDPSNSRDASCRACLTTLFYCAACIGELTVPTIKDFSPHQHVTSSQLHWGVDHDGFSTRIIHIPQIKSSPHDSEDLYLSKQLRISDPDAAL</sequence>